<comment type="caution">
    <text evidence="6">The sequence shown here is derived from an EMBL/GenBank/DDBJ whole genome shotgun (WGS) entry which is preliminary data.</text>
</comment>
<evidence type="ECO:0000256" key="3">
    <source>
        <dbReference type="ARBA" id="ARBA00022989"/>
    </source>
</evidence>
<evidence type="ECO:0000256" key="1">
    <source>
        <dbReference type="ARBA" id="ARBA00004370"/>
    </source>
</evidence>
<organism evidence="6 7">
    <name type="scientific">Leptobacterium flavescens</name>
    <dbReference type="NCBI Taxonomy" id="472055"/>
    <lineage>
        <taxon>Bacteria</taxon>
        <taxon>Pseudomonadati</taxon>
        <taxon>Bacteroidota</taxon>
        <taxon>Flavobacteriia</taxon>
        <taxon>Flavobacteriales</taxon>
        <taxon>Flavobacteriaceae</taxon>
        <taxon>Leptobacterium</taxon>
    </lineage>
</organism>
<dbReference type="Pfam" id="PF04505">
    <property type="entry name" value="CD225"/>
    <property type="match status" value="1"/>
</dbReference>
<evidence type="ECO:0000256" key="2">
    <source>
        <dbReference type="ARBA" id="ARBA00022692"/>
    </source>
</evidence>
<evidence type="ECO:0000256" key="5">
    <source>
        <dbReference type="SAM" id="Phobius"/>
    </source>
</evidence>
<keyword evidence="4 5" id="KW-0472">Membrane</keyword>
<sequence length="90" mass="9478">METNKPPRPNNYLALAIISTILCCLIPGIVSIVYSTKVNTEYDNGNYEGAVTASKNAKTWGIVAIAAAALGWIIYVAIFGFAILGGLANS</sequence>
<evidence type="ECO:0000313" key="6">
    <source>
        <dbReference type="EMBL" id="NER14187.1"/>
    </source>
</evidence>
<evidence type="ECO:0000313" key="7">
    <source>
        <dbReference type="Proteomes" id="UP000468581"/>
    </source>
</evidence>
<gene>
    <name evidence="6" type="ORF">GWK08_12100</name>
</gene>
<name>A0A6P0UME5_9FLAO</name>
<dbReference type="EMBL" id="JAABOO010000002">
    <property type="protein sequence ID" value="NER14187.1"/>
    <property type="molecule type" value="Genomic_DNA"/>
</dbReference>
<dbReference type="GO" id="GO:0016020">
    <property type="term" value="C:membrane"/>
    <property type="evidence" value="ECO:0007669"/>
    <property type="project" value="UniProtKB-SubCell"/>
</dbReference>
<accession>A0A6P0UME5</accession>
<dbReference type="PANTHER" id="PTHR14948">
    <property type="entry name" value="NG5"/>
    <property type="match status" value="1"/>
</dbReference>
<dbReference type="Proteomes" id="UP000468581">
    <property type="component" value="Unassembled WGS sequence"/>
</dbReference>
<dbReference type="InterPro" id="IPR007593">
    <property type="entry name" value="CD225/Dispanin_fam"/>
</dbReference>
<keyword evidence="7" id="KW-1185">Reference proteome</keyword>
<evidence type="ECO:0000256" key="4">
    <source>
        <dbReference type="ARBA" id="ARBA00023136"/>
    </source>
</evidence>
<dbReference type="AlphaFoldDB" id="A0A6P0UME5"/>
<proteinExistence type="predicted"/>
<dbReference type="PANTHER" id="PTHR14948:SF25">
    <property type="entry name" value="DUF4190 DOMAIN-CONTAINING PROTEIN"/>
    <property type="match status" value="1"/>
</dbReference>
<dbReference type="InterPro" id="IPR051423">
    <property type="entry name" value="CD225/Dispanin"/>
</dbReference>
<keyword evidence="2 5" id="KW-0812">Transmembrane</keyword>
<keyword evidence="3 5" id="KW-1133">Transmembrane helix</keyword>
<reference evidence="6 7" key="1">
    <citation type="submission" date="2020-01" db="EMBL/GenBank/DDBJ databases">
        <title>Leptobacterium flavescens.</title>
        <authorList>
            <person name="Wang G."/>
        </authorList>
    </citation>
    <scope>NUCLEOTIDE SEQUENCE [LARGE SCALE GENOMIC DNA]</scope>
    <source>
        <strain evidence="6 7">KCTC 22160</strain>
    </source>
</reference>
<dbReference type="RefSeq" id="WP_163607444.1">
    <property type="nucleotide sequence ID" value="NZ_JAABOO010000002.1"/>
</dbReference>
<feature type="transmembrane region" description="Helical" evidence="5">
    <location>
        <begin position="60"/>
        <end position="84"/>
    </location>
</feature>
<protein>
    <submittedName>
        <fullName evidence="6">CD225/dispanin family protein</fullName>
    </submittedName>
</protein>
<comment type="subcellular location">
    <subcellularLocation>
        <location evidence="1">Membrane</location>
    </subcellularLocation>
</comment>
<feature type="transmembrane region" description="Helical" evidence="5">
    <location>
        <begin position="12"/>
        <end position="34"/>
    </location>
</feature>